<sequence>MLVEPAQPSREELFAEGARVLAERERLSLLVNLPGIVFIAALSPFLSYGRFVLVAAALRAAAVALTRWRGKLARRAIERNQAVEAQVAGFARSLGFAGFTWALVLWPIARFGLSEPLGALLVVYVGVGVPLIVVMAAAMPRLLVSFGGCLLATLSAIIAIERTAAGTPLMLALMGLFVCVLLGGYGMHRQQAEVSRTMLENNKLADALAEANAELADALSHAEFLSQRDPLTGLLNRRAFFEEGCRSETLLCEGGQVLAIDLDHFKAINDRFGHAVGDRVLAAAADCMREIVHDQPGDDHCAVRLGGEEFALVLAGADRTAAIGAAESLRRLFATIPAEIGTADLSVSASIGVAALDPGQDVATALHNADEALYRAKHGGRDQVVQAAA</sequence>
<gene>
    <name evidence="6" type="ORF">GRI89_06785</name>
</gene>
<feature type="domain" description="GGDEF" evidence="5">
    <location>
        <begin position="253"/>
        <end position="389"/>
    </location>
</feature>
<evidence type="ECO:0000256" key="4">
    <source>
        <dbReference type="SAM" id="Phobius"/>
    </source>
</evidence>
<dbReference type="EMBL" id="WTYM01000033">
    <property type="protein sequence ID" value="MXO59243.1"/>
    <property type="molecule type" value="Genomic_DNA"/>
</dbReference>
<keyword evidence="4" id="KW-0812">Transmembrane</keyword>
<keyword evidence="7" id="KW-1185">Reference proteome</keyword>
<dbReference type="InterPro" id="IPR050469">
    <property type="entry name" value="Diguanylate_Cyclase"/>
</dbReference>
<feature type="transmembrane region" description="Helical" evidence="4">
    <location>
        <begin position="166"/>
        <end position="187"/>
    </location>
</feature>
<dbReference type="OrthoDB" id="9812260at2"/>
<dbReference type="InterPro" id="IPR029787">
    <property type="entry name" value="Nucleotide_cyclase"/>
</dbReference>
<dbReference type="Proteomes" id="UP000433652">
    <property type="component" value="Unassembled WGS sequence"/>
</dbReference>
<comment type="caution">
    <text evidence="6">The sequence shown here is derived from an EMBL/GenBank/DDBJ whole genome shotgun (WGS) entry which is preliminary data.</text>
</comment>
<dbReference type="AlphaFoldDB" id="A0A6I4STR2"/>
<name>A0A6I4STR2_9SPHN</name>
<feature type="coiled-coil region" evidence="3">
    <location>
        <begin position="194"/>
        <end position="228"/>
    </location>
</feature>
<dbReference type="PANTHER" id="PTHR45138">
    <property type="entry name" value="REGULATORY COMPONENTS OF SENSORY TRANSDUCTION SYSTEM"/>
    <property type="match status" value="1"/>
</dbReference>
<protein>
    <recommendedName>
        <fullName evidence="1">diguanylate cyclase</fullName>
        <ecNumber evidence="1">2.7.7.65</ecNumber>
    </recommendedName>
</protein>
<keyword evidence="4" id="KW-1133">Transmembrane helix</keyword>
<dbReference type="Pfam" id="PF00990">
    <property type="entry name" value="GGDEF"/>
    <property type="match status" value="1"/>
</dbReference>
<dbReference type="CDD" id="cd01949">
    <property type="entry name" value="GGDEF"/>
    <property type="match status" value="1"/>
</dbReference>
<feature type="transmembrane region" description="Helical" evidence="4">
    <location>
        <begin position="51"/>
        <end position="68"/>
    </location>
</feature>
<evidence type="ECO:0000313" key="6">
    <source>
        <dbReference type="EMBL" id="MXO59243.1"/>
    </source>
</evidence>
<comment type="catalytic activity">
    <reaction evidence="2">
        <text>2 GTP = 3',3'-c-di-GMP + 2 diphosphate</text>
        <dbReference type="Rhea" id="RHEA:24898"/>
        <dbReference type="ChEBI" id="CHEBI:33019"/>
        <dbReference type="ChEBI" id="CHEBI:37565"/>
        <dbReference type="ChEBI" id="CHEBI:58805"/>
        <dbReference type="EC" id="2.7.7.65"/>
    </reaction>
</comment>
<evidence type="ECO:0000259" key="5">
    <source>
        <dbReference type="PROSITE" id="PS50887"/>
    </source>
</evidence>
<dbReference type="PROSITE" id="PS50887">
    <property type="entry name" value="GGDEF"/>
    <property type="match status" value="1"/>
</dbReference>
<dbReference type="Gene3D" id="3.30.70.270">
    <property type="match status" value="1"/>
</dbReference>
<keyword evidence="4" id="KW-0472">Membrane</keyword>
<feature type="transmembrane region" description="Helical" evidence="4">
    <location>
        <begin position="142"/>
        <end position="160"/>
    </location>
</feature>
<dbReference type="GO" id="GO:0043709">
    <property type="term" value="P:cell adhesion involved in single-species biofilm formation"/>
    <property type="evidence" value="ECO:0007669"/>
    <property type="project" value="TreeGrafter"/>
</dbReference>
<dbReference type="SMART" id="SM00267">
    <property type="entry name" value="GGDEF"/>
    <property type="match status" value="1"/>
</dbReference>
<reference evidence="6 7" key="1">
    <citation type="submission" date="2019-12" db="EMBL/GenBank/DDBJ databases">
        <title>Genomic-based taxomic classification of the family Erythrobacteraceae.</title>
        <authorList>
            <person name="Xu L."/>
        </authorList>
    </citation>
    <scope>NUCLEOTIDE SEQUENCE [LARGE SCALE GENOMIC DNA]</scope>
    <source>
        <strain evidence="6 7">MCCC 1K01500</strain>
    </source>
</reference>
<dbReference type="InterPro" id="IPR043128">
    <property type="entry name" value="Rev_trsase/Diguanyl_cyclase"/>
</dbReference>
<dbReference type="GO" id="GO:0052621">
    <property type="term" value="F:diguanylate cyclase activity"/>
    <property type="evidence" value="ECO:0007669"/>
    <property type="project" value="UniProtKB-EC"/>
</dbReference>
<dbReference type="InterPro" id="IPR000160">
    <property type="entry name" value="GGDEF_dom"/>
</dbReference>
<dbReference type="NCBIfam" id="TIGR00254">
    <property type="entry name" value="GGDEF"/>
    <property type="match status" value="1"/>
</dbReference>
<dbReference type="PANTHER" id="PTHR45138:SF9">
    <property type="entry name" value="DIGUANYLATE CYCLASE DGCM-RELATED"/>
    <property type="match status" value="1"/>
</dbReference>
<feature type="transmembrane region" description="Helical" evidence="4">
    <location>
        <begin position="117"/>
        <end position="135"/>
    </location>
</feature>
<dbReference type="RefSeq" id="WP_159793471.1">
    <property type="nucleotide sequence ID" value="NZ_WTYM01000033.1"/>
</dbReference>
<dbReference type="EC" id="2.7.7.65" evidence="1"/>
<evidence type="ECO:0000256" key="3">
    <source>
        <dbReference type="SAM" id="Coils"/>
    </source>
</evidence>
<feature type="transmembrane region" description="Helical" evidence="4">
    <location>
        <begin position="89"/>
        <end position="111"/>
    </location>
</feature>
<feature type="transmembrane region" description="Helical" evidence="4">
    <location>
        <begin position="27"/>
        <end position="45"/>
    </location>
</feature>
<proteinExistence type="predicted"/>
<dbReference type="GO" id="GO:1902201">
    <property type="term" value="P:negative regulation of bacterial-type flagellum-dependent cell motility"/>
    <property type="evidence" value="ECO:0007669"/>
    <property type="project" value="TreeGrafter"/>
</dbReference>
<organism evidence="6 7">
    <name type="scientific">Croceibacterium salegens</name>
    <dbReference type="NCBI Taxonomy" id="1737568"/>
    <lineage>
        <taxon>Bacteria</taxon>
        <taxon>Pseudomonadati</taxon>
        <taxon>Pseudomonadota</taxon>
        <taxon>Alphaproteobacteria</taxon>
        <taxon>Sphingomonadales</taxon>
        <taxon>Erythrobacteraceae</taxon>
        <taxon>Croceibacterium</taxon>
    </lineage>
</organism>
<evidence type="ECO:0000313" key="7">
    <source>
        <dbReference type="Proteomes" id="UP000433652"/>
    </source>
</evidence>
<dbReference type="GO" id="GO:0005886">
    <property type="term" value="C:plasma membrane"/>
    <property type="evidence" value="ECO:0007669"/>
    <property type="project" value="TreeGrafter"/>
</dbReference>
<evidence type="ECO:0000256" key="1">
    <source>
        <dbReference type="ARBA" id="ARBA00012528"/>
    </source>
</evidence>
<keyword evidence="3" id="KW-0175">Coiled coil</keyword>
<accession>A0A6I4STR2</accession>
<evidence type="ECO:0000256" key="2">
    <source>
        <dbReference type="ARBA" id="ARBA00034247"/>
    </source>
</evidence>
<dbReference type="SUPFAM" id="SSF55073">
    <property type="entry name" value="Nucleotide cyclase"/>
    <property type="match status" value="1"/>
</dbReference>